<accession>A0ABR4A703</accession>
<dbReference type="Proteomes" id="UP001590950">
    <property type="component" value="Unassembled WGS sequence"/>
</dbReference>
<gene>
    <name evidence="1" type="ORF">N7G274_006100</name>
</gene>
<protein>
    <submittedName>
        <fullName evidence="1">Uncharacterized protein</fullName>
    </submittedName>
</protein>
<keyword evidence="2" id="KW-1185">Reference proteome</keyword>
<sequence>MVKIFEPVVGYPPFDKFMPKKDELIREWVSMFGDLPEEWRERLPLGRATDMFESEQVTLHDWLHETHFEDDKKQCFSKAEIDTLGTLLQLMMQYRPSDRPKASDLLNYTWFQRKPFTT</sequence>
<dbReference type="SUPFAM" id="SSF56112">
    <property type="entry name" value="Protein kinase-like (PK-like)"/>
    <property type="match status" value="1"/>
</dbReference>
<name>A0ABR4A703_9LECA</name>
<evidence type="ECO:0000313" key="1">
    <source>
        <dbReference type="EMBL" id="KAL2041156.1"/>
    </source>
</evidence>
<comment type="caution">
    <text evidence="1">The sequence shown here is derived from an EMBL/GenBank/DDBJ whole genome shotgun (WGS) entry which is preliminary data.</text>
</comment>
<dbReference type="Gene3D" id="1.10.510.10">
    <property type="entry name" value="Transferase(Phosphotransferase) domain 1"/>
    <property type="match status" value="1"/>
</dbReference>
<dbReference type="InterPro" id="IPR011009">
    <property type="entry name" value="Kinase-like_dom_sf"/>
</dbReference>
<evidence type="ECO:0000313" key="2">
    <source>
        <dbReference type="Proteomes" id="UP001590950"/>
    </source>
</evidence>
<reference evidence="1 2" key="1">
    <citation type="submission" date="2024-09" db="EMBL/GenBank/DDBJ databases">
        <title>Rethinking Asexuality: The Enigmatic Case of Functional Sexual Genes in Lepraria (Stereocaulaceae).</title>
        <authorList>
            <person name="Doellman M."/>
            <person name="Sun Y."/>
            <person name="Barcenas-Pena A."/>
            <person name="Lumbsch H.T."/>
            <person name="Grewe F."/>
        </authorList>
    </citation>
    <scope>NUCLEOTIDE SEQUENCE [LARGE SCALE GENOMIC DNA]</scope>
    <source>
        <strain evidence="1 2">Mercado 3170</strain>
    </source>
</reference>
<organism evidence="1 2">
    <name type="scientific">Stereocaulon virgatum</name>
    <dbReference type="NCBI Taxonomy" id="373712"/>
    <lineage>
        <taxon>Eukaryota</taxon>
        <taxon>Fungi</taxon>
        <taxon>Dikarya</taxon>
        <taxon>Ascomycota</taxon>
        <taxon>Pezizomycotina</taxon>
        <taxon>Lecanoromycetes</taxon>
        <taxon>OSLEUM clade</taxon>
        <taxon>Lecanoromycetidae</taxon>
        <taxon>Lecanorales</taxon>
        <taxon>Lecanorineae</taxon>
        <taxon>Stereocaulaceae</taxon>
        <taxon>Stereocaulon</taxon>
    </lineage>
</organism>
<proteinExistence type="predicted"/>
<dbReference type="EMBL" id="JBEFKJ010000018">
    <property type="protein sequence ID" value="KAL2041156.1"/>
    <property type="molecule type" value="Genomic_DNA"/>
</dbReference>